<organism evidence="2 3">
    <name type="scientific">Xylocopa violacea</name>
    <name type="common">Violet carpenter bee</name>
    <name type="synonym">Apis violacea</name>
    <dbReference type="NCBI Taxonomy" id="135666"/>
    <lineage>
        <taxon>Eukaryota</taxon>
        <taxon>Metazoa</taxon>
        <taxon>Ecdysozoa</taxon>
        <taxon>Arthropoda</taxon>
        <taxon>Hexapoda</taxon>
        <taxon>Insecta</taxon>
        <taxon>Pterygota</taxon>
        <taxon>Neoptera</taxon>
        <taxon>Endopterygota</taxon>
        <taxon>Hymenoptera</taxon>
        <taxon>Apocrita</taxon>
        <taxon>Aculeata</taxon>
        <taxon>Apoidea</taxon>
        <taxon>Anthophila</taxon>
        <taxon>Apidae</taxon>
        <taxon>Xylocopa</taxon>
        <taxon>Xylocopa</taxon>
    </lineage>
</organism>
<feature type="region of interest" description="Disordered" evidence="1">
    <location>
        <begin position="36"/>
        <end position="65"/>
    </location>
</feature>
<keyword evidence="3" id="KW-1185">Reference proteome</keyword>
<evidence type="ECO:0000256" key="1">
    <source>
        <dbReference type="SAM" id="MobiDB-lite"/>
    </source>
</evidence>
<sequence length="115" mass="12687">MELAPAGPDCGIRAMPGSLPSVCPASSHPSLAIVDFGPGLRGNKSSQRRRGAGRLSVSSDSERNRIRRDWNLRTPGVYMLTYVRWSGAERSRRARLASCKHGRGQRPKEKEKNQS</sequence>
<accession>A0ABP1N6J8</accession>
<evidence type="ECO:0000313" key="2">
    <source>
        <dbReference type="EMBL" id="CAL7936594.1"/>
    </source>
</evidence>
<reference evidence="2 3" key="1">
    <citation type="submission" date="2024-08" db="EMBL/GenBank/DDBJ databases">
        <authorList>
            <person name="Will J Nash"/>
            <person name="Angela Man"/>
            <person name="Seanna McTaggart"/>
            <person name="Kendall Baker"/>
            <person name="Tom Barker"/>
            <person name="Leah Catchpole"/>
            <person name="Alex Durrant"/>
            <person name="Karim Gharbi"/>
            <person name="Naomi Irish"/>
            <person name="Gemy Kaithakottil"/>
            <person name="Debby Ku"/>
            <person name="Aaliyah Providence"/>
            <person name="Felix Shaw"/>
            <person name="David Swarbreck"/>
            <person name="Chris Watkins"/>
            <person name="Ann M. McCartney"/>
            <person name="Giulio Formenti"/>
            <person name="Alice Mouton"/>
            <person name="Noel Vella"/>
            <person name="Bjorn M von Reumont"/>
            <person name="Adriana Vella"/>
            <person name="Wilfried Haerty"/>
        </authorList>
    </citation>
    <scope>NUCLEOTIDE SEQUENCE [LARGE SCALE GENOMIC DNA]</scope>
</reference>
<comment type="caution">
    <text evidence="2">The sequence shown here is derived from an EMBL/GenBank/DDBJ whole genome shotgun (WGS) entry which is preliminary data.</text>
</comment>
<evidence type="ECO:0000313" key="3">
    <source>
        <dbReference type="Proteomes" id="UP001642520"/>
    </source>
</evidence>
<proteinExistence type="predicted"/>
<feature type="compositionally biased region" description="Basic and acidic residues" evidence="1">
    <location>
        <begin position="106"/>
        <end position="115"/>
    </location>
</feature>
<feature type="compositionally biased region" description="Basic residues" evidence="1">
    <location>
        <begin position="92"/>
        <end position="105"/>
    </location>
</feature>
<dbReference type="EMBL" id="CAXAJV020001287">
    <property type="protein sequence ID" value="CAL7936594.1"/>
    <property type="molecule type" value="Genomic_DNA"/>
</dbReference>
<feature type="region of interest" description="Disordered" evidence="1">
    <location>
        <begin position="89"/>
        <end position="115"/>
    </location>
</feature>
<protein>
    <submittedName>
        <fullName evidence="2">Uncharacterized protein</fullName>
    </submittedName>
</protein>
<gene>
    <name evidence="2" type="ORF">XYLVIOL_LOCUS2246</name>
</gene>
<dbReference type="Proteomes" id="UP001642520">
    <property type="component" value="Unassembled WGS sequence"/>
</dbReference>
<name>A0ABP1N6J8_XYLVO</name>